<accession>A0ABR0X862</accession>
<sequence length="267" mass="30962">MSEISRRRALLVEEIMLESVFIMNMFVTKIRMRARRRLRNRKQGITYDMASRIPKQIEHLDDLILRNDVGCLDNLRMTRGVFAKLCYLLKHVGGLVDSRYVSVNEKATLFLSVLAHHKKNWIVRFDFKRSGQTVSRHFHDVLNVVFRLHTSLLVSPQPVDDNCTNPRWSSFKEYEFYYGSLVTMLSHSGIGWNDNTKMIEAPDSEWAEYVKVNSNARLMRNKSWPFYNDWVVIFGKDGAAGEHAEDFIEAVNHASDVTICMHDSGGQ</sequence>
<name>A0ABR0X862_REHGL</name>
<dbReference type="EMBL" id="JABTTQ020000005">
    <property type="protein sequence ID" value="KAK6155493.1"/>
    <property type="molecule type" value="Genomic_DNA"/>
</dbReference>
<proteinExistence type="predicted"/>
<evidence type="ECO:0000259" key="1">
    <source>
        <dbReference type="Pfam" id="PF26138"/>
    </source>
</evidence>
<reference evidence="2 3" key="1">
    <citation type="journal article" date="2021" name="Comput. Struct. Biotechnol. J.">
        <title>De novo genome assembly of the potent medicinal plant Rehmannia glutinosa using nanopore technology.</title>
        <authorList>
            <person name="Ma L."/>
            <person name="Dong C."/>
            <person name="Song C."/>
            <person name="Wang X."/>
            <person name="Zheng X."/>
            <person name="Niu Y."/>
            <person name="Chen S."/>
            <person name="Feng W."/>
        </authorList>
    </citation>
    <scope>NUCLEOTIDE SEQUENCE [LARGE SCALE GENOMIC DNA]</scope>
    <source>
        <strain evidence="2">DH-2019</strain>
    </source>
</reference>
<feature type="domain" description="DUF8040" evidence="1">
    <location>
        <begin position="61"/>
        <end position="146"/>
    </location>
</feature>
<dbReference type="InterPro" id="IPR058353">
    <property type="entry name" value="DUF8040"/>
</dbReference>
<protein>
    <recommendedName>
        <fullName evidence="1">DUF8040 domain-containing protein</fullName>
    </recommendedName>
</protein>
<dbReference type="PANTHER" id="PTHR46929:SF3">
    <property type="entry name" value="MYB_SANT-LIKE DOMAIN-CONTAINING PROTEIN"/>
    <property type="match status" value="1"/>
</dbReference>
<dbReference type="Proteomes" id="UP001318860">
    <property type="component" value="Unassembled WGS sequence"/>
</dbReference>
<dbReference type="Pfam" id="PF26138">
    <property type="entry name" value="DUF8040"/>
    <property type="match status" value="1"/>
</dbReference>
<gene>
    <name evidence="2" type="ORF">DH2020_009741</name>
</gene>
<evidence type="ECO:0000313" key="2">
    <source>
        <dbReference type="EMBL" id="KAK6155493.1"/>
    </source>
</evidence>
<evidence type="ECO:0000313" key="3">
    <source>
        <dbReference type="Proteomes" id="UP001318860"/>
    </source>
</evidence>
<keyword evidence="3" id="KW-1185">Reference proteome</keyword>
<comment type="caution">
    <text evidence="2">The sequence shown here is derived from an EMBL/GenBank/DDBJ whole genome shotgun (WGS) entry which is preliminary data.</text>
</comment>
<dbReference type="PANTHER" id="PTHR46929">
    <property type="entry name" value="EXPRESSED PROTEIN"/>
    <property type="match status" value="1"/>
</dbReference>
<organism evidence="2 3">
    <name type="scientific">Rehmannia glutinosa</name>
    <name type="common">Chinese foxglove</name>
    <dbReference type="NCBI Taxonomy" id="99300"/>
    <lineage>
        <taxon>Eukaryota</taxon>
        <taxon>Viridiplantae</taxon>
        <taxon>Streptophyta</taxon>
        <taxon>Embryophyta</taxon>
        <taxon>Tracheophyta</taxon>
        <taxon>Spermatophyta</taxon>
        <taxon>Magnoliopsida</taxon>
        <taxon>eudicotyledons</taxon>
        <taxon>Gunneridae</taxon>
        <taxon>Pentapetalae</taxon>
        <taxon>asterids</taxon>
        <taxon>lamiids</taxon>
        <taxon>Lamiales</taxon>
        <taxon>Orobanchaceae</taxon>
        <taxon>Rehmannieae</taxon>
        <taxon>Rehmannia</taxon>
    </lineage>
</organism>